<dbReference type="GO" id="GO:0051015">
    <property type="term" value="F:actin filament binding"/>
    <property type="evidence" value="ECO:0007669"/>
    <property type="project" value="InterPro"/>
</dbReference>
<dbReference type="PANTHER" id="PTHR11977">
    <property type="entry name" value="VILLIN"/>
    <property type="match status" value="1"/>
</dbReference>
<dbReference type="SMART" id="SM00262">
    <property type="entry name" value="GEL"/>
    <property type="match status" value="3"/>
</dbReference>
<feature type="compositionally biased region" description="Acidic residues" evidence="1">
    <location>
        <begin position="445"/>
        <end position="465"/>
    </location>
</feature>
<dbReference type="VEuPathDB" id="AmoebaDB:ACA1_257570"/>
<dbReference type="PANTHER" id="PTHR11977:SF130">
    <property type="entry name" value="SEVERIN"/>
    <property type="match status" value="1"/>
</dbReference>
<dbReference type="KEGG" id="acan:ACA1_257570"/>
<dbReference type="Gene3D" id="3.40.20.10">
    <property type="entry name" value="Severin"/>
    <property type="match status" value="3"/>
</dbReference>
<dbReference type="InterPro" id="IPR029006">
    <property type="entry name" value="ADF-H/Gelsolin-like_dom_sf"/>
</dbReference>
<dbReference type="Proteomes" id="UP000011083">
    <property type="component" value="Unassembled WGS sequence"/>
</dbReference>
<evidence type="ECO:0000313" key="2">
    <source>
        <dbReference type="EMBL" id="ELR11557.1"/>
    </source>
</evidence>
<dbReference type="PRINTS" id="PR00597">
    <property type="entry name" value="GELSOLIN"/>
</dbReference>
<reference evidence="2 3" key="1">
    <citation type="journal article" date="2013" name="Genome Biol.">
        <title>Genome of Acanthamoeba castellanii highlights extensive lateral gene transfer and early evolution of tyrosine kinase signaling.</title>
        <authorList>
            <person name="Clarke M."/>
            <person name="Lohan A.J."/>
            <person name="Liu B."/>
            <person name="Lagkouvardos I."/>
            <person name="Roy S."/>
            <person name="Zafar N."/>
            <person name="Bertelli C."/>
            <person name="Schilde C."/>
            <person name="Kianianmomeni A."/>
            <person name="Burglin T.R."/>
            <person name="Frech C."/>
            <person name="Turcotte B."/>
            <person name="Kopec K.O."/>
            <person name="Synnott J.M."/>
            <person name="Choo C."/>
            <person name="Paponov I."/>
            <person name="Finkler A."/>
            <person name="Soon Heng Tan C."/>
            <person name="Hutchins A.P."/>
            <person name="Weinmeier T."/>
            <person name="Rattei T."/>
            <person name="Chu J.S."/>
            <person name="Gimenez G."/>
            <person name="Irimia M."/>
            <person name="Rigden D.J."/>
            <person name="Fitzpatrick D.A."/>
            <person name="Lorenzo-Morales J."/>
            <person name="Bateman A."/>
            <person name="Chiu C.H."/>
            <person name="Tang P."/>
            <person name="Hegemann P."/>
            <person name="Fromm H."/>
            <person name="Raoult D."/>
            <person name="Greub G."/>
            <person name="Miranda-Saavedra D."/>
            <person name="Chen N."/>
            <person name="Nash P."/>
            <person name="Ginger M.L."/>
            <person name="Horn M."/>
            <person name="Schaap P."/>
            <person name="Caler L."/>
            <person name="Loftus B."/>
        </authorList>
    </citation>
    <scope>NUCLEOTIDE SEQUENCE [LARGE SCALE GENOMIC DNA]</scope>
    <source>
        <strain evidence="2 3">Neff</strain>
    </source>
</reference>
<dbReference type="GO" id="GO:0008154">
    <property type="term" value="P:actin polymerization or depolymerization"/>
    <property type="evidence" value="ECO:0007669"/>
    <property type="project" value="TreeGrafter"/>
</dbReference>
<dbReference type="STRING" id="1257118.L8GEY6"/>
<dbReference type="GO" id="GO:0015629">
    <property type="term" value="C:actin cytoskeleton"/>
    <property type="evidence" value="ECO:0007669"/>
    <property type="project" value="TreeGrafter"/>
</dbReference>
<dbReference type="EMBL" id="KB008148">
    <property type="protein sequence ID" value="ELR11557.1"/>
    <property type="molecule type" value="Genomic_DNA"/>
</dbReference>
<dbReference type="AlphaFoldDB" id="L8GEY6"/>
<dbReference type="GeneID" id="14912099"/>
<accession>L8GEY6</accession>
<name>L8GEY6_ACACF</name>
<dbReference type="OrthoDB" id="20529at2759"/>
<organism evidence="2 3">
    <name type="scientific">Acanthamoeba castellanii (strain ATCC 30010 / Neff)</name>
    <dbReference type="NCBI Taxonomy" id="1257118"/>
    <lineage>
        <taxon>Eukaryota</taxon>
        <taxon>Amoebozoa</taxon>
        <taxon>Discosea</taxon>
        <taxon>Longamoebia</taxon>
        <taxon>Centramoebida</taxon>
        <taxon>Acanthamoebidae</taxon>
        <taxon>Acanthamoeba</taxon>
    </lineage>
</organism>
<keyword evidence="3" id="KW-1185">Reference proteome</keyword>
<dbReference type="InterPro" id="IPR007122">
    <property type="entry name" value="Villin/Gelsolin"/>
</dbReference>
<evidence type="ECO:0000313" key="3">
    <source>
        <dbReference type="Proteomes" id="UP000011083"/>
    </source>
</evidence>
<dbReference type="GO" id="GO:0005737">
    <property type="term" value="C:cytoplasm"/>
    <property type="evidence" value="ECO:0007669"/>
    <property type="project" value="TreeGrafter"/>
</dbReference>
<evidence type="ECO:0008006" key="4">
    <source>
        <dbReference type="Google" id="ProtNLM"/>
    </source>
</evidence>
<gene>
    <name evidence="2" type="ORF">ACA1_257570</name>
</gene>
<dbReference type="RefSeq" id="XP_004333570.1">
    <property type="nucleotide sequence ID" value="XM_004333522.1"/>
</dbReference>
<dbReference type="SUPFAM" id="SSF55753">
    <property type="entry name" value="Actin depolymerizing proteins"/>
    <property type="match status" value="3"/>
</dbReference>
<evidence type="ECO:0000256" key="1">
    <source>
        <dbReference type="SAM" id="MobiDB-lite"/>
    </source>
</evidence>
<feature type="compositionally biased region" description="Basic and acidic residues" evidence="1">
    <location>
        <begin position="414"/>
        <end position="444"/>
    </location>
</feature>
<sequence>MLVAVEVGILTGGKTFIKINEAEQGLFFSAECYFILETYKPRPAPQGEGDKPKWRVYFWEGKDASSLRFPMFVLGLQPLLEEKILRSGSPKPEVERIYQGKEPLAFMKIFERMISISKGLRKDSLARAQEERLKGKVLMYHCLHTAADDTMRMVEVPAVESSLDSRHSFLVHSFQPKSNATPDPNGMPELEKKLFVWHGAHSPKTTRDALMEYVNVLGHAEEETENKELEIIVAEEKGEDADFWMTLGCDDVPLHRQTTAATAAGGADVSGAGAGQPSAARLCRFYFEGGGQFKAAEVVDYGQKDLASGAVYLLDSGCADDPQPLHLWMGNDIGETLRVGARHVAAQYASFLLSRASLQRRSQQPAGGAQLPPLKKREVVEVVEGQEPPEFTAHFKDWTRAVFVDPYEVRMRERAERERREVLARLEKAKREREREERRARGEAVSEEEEAEAHDGEDEAGQQID</sequence>
<feature type="region of interest" description="Disordered" evidence="1">
    <location>
        <begin position="414"/>
        <end position="465"/>
    </location>
</feature>
<protein>
    <recommendedName>
        <fullName evidence="4">Gelsolin-like domain-containing protein</fullName>
    </recommendedName>
</protein>
<proteinExistence type="predicted"/>